<dbReference type="AlphaFoldDB" id="A3HZW6"/>
<dbReference type="Proteomes" id="UP000003919">
    <property type="component" value="Chromosome"/>
</dbReference>
<dbReference type="eggNOG" id="COG4447">
    <property type="taxonomic scope" value="Bacteria"/>
</dbReference>
<keyword evidence="5" id="KW-1185">Reference proteome</keyword>
<evidence type="ECO:0000313" key="5">
    <source>
        <dbReference type="Proteomes" id="UP000003919"/>
    </source>
</evidence>
<proteinExistence type="predicted"/>
<evidence type="ECO:0000259" key="3">
    <source>
        <dbReference type="Pfam" id="PF15902"/>
    </source>
</evidence>
<evidence type="ECO:0000313" key="4">
    <source>
        <dbReference type="EMBL" id="EAZ80802.1"/>
    </source>
</evidence>
<name>A3HZW6_9BACT</name>
<dbReference type="InterPro" id="IPR031778">
    <property type="entry name" value="Sortilin_N"/>
</dbReference>
<feature type="domain" description="Sortilin N-terminal" evidence="3">
    <location>
        <begin position="148"/>
        <end position="274"/>
    </location>
</feature>
<dbReference type="InterPro" id="IPR015943">
    <property type="entry name" value="WD40/YVTN_repeat-like_dom_sf"/>
</dbReference>
<organism evidence="4 5">
    <name type="scientific">Algoriphagus machipongonensis</name>
    <dbReference type="NCBI Taxonomy" id="388413"/>
    <lineage>
        <taxon>Bacteria</taxon>
        <taxon>Pseudomonadati</taxon>
        <taxon>Bacteroidota</taxon>
        <taxon>Cytophagia</taxon>
        <taxon>Cytophagales</taxon>
        <taxon>Cyclobacteriaceae</taxon>
        <taxon>Algoriphagus</taxon>
    </lineage>
</organism>
<evidence type="ECO:0000256" key="2">
    <source>
        <dbReference type="SAM" id="Coils"/>
    </source>
</evidence>
<dbReference type="SUPFAM" id="SSF50939">
    <property type="entry name" value="Sialidases"/>
    <property type="match status" value="1"/>
</dbReference>
<accession>A3HZW6</accession>
<dbReference type="Pfam" id="PF15902">
    <property type="entry name" value="Sortilin-Vps10"/>
    <property type="match status" value="2"/>
</dbReference>
<feature type="coiled-coil region" evidence="2">
    <location>
        <begin position="946"/>
        <end position="976"/>
    </location>
</feature>
<feature type="domain" description="Sortilin N-terminal" evidence="3">
    <location>
        <begin position="687"/>
        <end position="771"/>
    </location>
</feature>
<dbReference type="PANTHER" id="PTHR43739:SF5">
    <property type="entry name" value="EXO-ALPHA-SIALIDASE"/>
    <property type="match status" value="1"/>
</dbReference>
<dbReference type="InterPro" id="IPR036278">
    <property type="entry name" value="Sialidase_sf"/>
</dbReference>
<dbReference type="GO" id="GO:0010411">
    <property type="term" value="P:xyloglucan metabolic process"/>
    <property type="evidence" value="ECO:0007669"/>
    <property type="project" value="TreeGrafter"/>
</dbReference>
<dbReference type="SUPFAM" id="SSF110296">
    <property type="entry name" value="Oligoxyloglucan reducing end-specific cellobiohydrolase"/>
    <property type="match status" value="1"/>
</dbReference>
<dbReference type="CDD" id="cd15482">
    <property type="entry name" value="Sialidase_non-viral"/>
    <property type="match status" value="2"/>
</dbReference>
<dbReference type="STRING" id="388413.ALPR1_07750"/>
<reference evidence="4 5" key="1">
    <citation type="journal article" date="2011" name="J. Bacteriol.">
        <title>Complete genome sequence of Algoriphagus sp. PR1, bacterial prey of a colony-forming choanoflagellate.</title>
        <authorList>
            <person name="Alegado R.A."/>
            <person name="Ferriera S."/>
            <person name="Nusbaum C."/>
            <person name="Young S.K."/>
            <person name="Zeng Q."/>
            <person name="Imamovic A."/>
            <person name="Fairclough S.R."/>
            <person name="King N."/>
        </authorList>
    </citation>
    <scope>NUCLEOTIDE SEQUENCE [LARGE SCALE GENOMIC DNA]</scope>
    <source>
        <strain evidence="4 5">PR1</strain>
    </source>
</reference>
<dbReference type="Gene3D" id="2.130.10.10">
    <property type="entry name" value="YVTN repeat-like/Quinoprotein amine dehydrogenase"/>
    <property type="match status" value="4"/>
</dbReference>
<sequence>MSLPFLKKGKEESVQLIKFNLIPKTNLMKVKSLLLLLCMSLSLYAQSQELKSELLNGLPLRNIGPATMSGRIVDLAVDESDPYTFYAATATGGVWKTSNNGVSFEPVFENENTHSVGAIALHQNHPNILWVGTGERANRQSNSWGDGVYKSHDGGKTWEHLGLKDSHHIGRIVLHPTDTAVAYVAAMGHLWGPNEERGLYKTEDGGKTWDRLIYVDEDTGVVDVAMDPSDPNTLYAATYQRRRKPYGFHGGGPGSGLHKSTDGGKTWKELTNGLPDGDYGRIGISIYRKNPEVVFISLEQGFQYNASTAYNERRAGLYRSQDKGESWELMSDWNPRPMYASQPLVDPSDESRIYMMNQYSYSSDSGRTFTAPRQSLHGDDRILWVNPEDSRHVIKGDDGGIGISYDRGKKWLFINNLPVSQYYRVSVDNAKPYNVYGGLQDNGSWVGPSETYRSSGILNEDWKRLGGGDGFLNLVDRNDPEVVYTESQYLGLSRLNMKNGQKQEIRPGDPKGRIGARRNWDAWGPGLPEPELGNAMAPGNWDGPFFLSHHDGNTIYAGTNVLWKSTDNGVTWTSLGDLTTKVNRRELLIMGQRPDENTASLDDGIPYYPTLTAIAEDLFTPGMLYAGTDDGLLQVSWDGGKTWNDVSSKLEGLPKETWINSFEPSSHAAGTAYVTINNYRNDDFNNYIYKTEDYGKTWKSVEGNLPANRVTRTLREDPKNPNLLYLGTELGLFISIDQGEHWVEFKSNMPTLPFNDLVIHPRDNDLVLATHGRGVWILDHISALQEMTPEVLQQSAALFSIADAEIINYTNDGAHTGDMYYRGENPDFGAAIDYYLQDSVASDAISIKILDTNGALVDEVEAKNKSGLHRVMWQLQYKTGEEGNGRSRMRGPSVLPGLYTAQLEVNGQTYEKQFRVSDDPRLDISLDVRKEWTDSQMKVLELSTQVTEDGKGIQKLEEQLEKLEEEKIEYDQDDAAPLKEIIRKYGELSSRIRTLYYQTSNYIGPWTGDQKAQFDYYLSMVDKLKTERDLVIKNTVPKVNKGLKKENRLTIEM</sequence>
<keyword evidence="2" id="KW-0175">Coiled coil</keyword>
<dbReference type="GO" id="GO:0016787">
    <property type="term" value="F:hydrolase activity"/>
    <property type="evidence" value="ECO:0007669"/>
    <property type="project" value="UniProtKB-KW"/>
</dbReference>
<comment type="caution">
    <text evidence="4">The sequence shown here is derived from an EMBL/GenBank/DDBJ whole genome shotgun (WGS) entry which is preliminary data.</text>
</comment>
<gene>
    <name evidence="4" type="ORF">ALPR1_07750</name>
</gene>
<keyword evidence="1" id="KW-0677">Repeat</keyword>
<dbReference type="PANTHER" id="PTHR43739">
    <property type="entry name" value="XYLOGLUCANASE (EUROFUNG)"/>
    <property type="match status" value="1"/>
</dbReference>
<dbReference type="EMBL" id="CM001023">
    <property type="protein sequence ID" value="EAZ80802.1"/>
    <property type="molecule type" value="Genomic_DNA"/>
</dbReference>
<dbReference type="InterPro" id="IPR052025">
    <property type="entry name" value="Xyloglucanase_GH74"/>
</dbReference>
<protein>
    <submittedName>
        <fullName evidence="4">Glycosyl hydrolase, BNR repeat</fullName>
    </submittedName>
</protein>
<dbReference type="HOGENOM" id="CLU_004847_0_0_10"/>
<evidence type="ECO:0000256" key="1">
    <source>
        <dbReference type="ARBA" id="ARBA00022737"/>
    </source>
</evidence>
<keyword evidence="4" id="KW-0378">Hydrolase</keyword>
<dbReference type="EMBL" id="AAXU02000001">
    <property type="protein sequence ID" value="EAZ80802.1"/>
    <property type="molecule type" value="Genomic_DNA"/>
</dbReference>